<evidence type="ECO:0000313" key="1">
    <source>
        <dbReference type="EMBL" id="PMD45502.1"/>
    </source>
</evidence>
<accession>A0A2J6S405</accession>
<dbReference type="OrthoDB" id="3758478at2759"/>
<dbReference type="EMBL" id="KZ613940">
    <property type="protein sequence ID" value="PMD45502.1"/>
    <property type="molecule type" value="Genomic_DNA"/>
</dbReference>
<name>A0A2J6S405_HYAVF</name>
<dbReference type="Proteomes" id="UP000235786">
    <property type="component" value="Unassembled WGS sequence"/>
</dbReference>
<proteinExistence type="predicted"/>
<evidence type="ECO:0008006" key="3">
    <source>
        <dbReference type="Google" id="ProtNLM"/>
    </source>
</evidence>
<dbReference type="STRING" id="1149755.A0A2J6S405"/>
<protein>
    <recommendedName>
        <fullName evidence="3">SnoaL-like domain-containing protein</fullName>
    </recommendedName>
</protein>
<gene>
    <name evidence="1" type="ORF">L207DRAFT_508370</name>
</gene>
<sequence>MTTLEADNSSAARIRTAQAFVDAFSTFSETALLSVRTPSCIQYFAPHSVNIPPKTNSDFEGHFARLRGVMSSFPFMVKEMIDNPTANQVLVWTTASPVWLPEIMRRDVEEDWKYTGEYMFLLSFEDGESGVDGEGGVFKRIERIVEFVDSKGTARLQGLMKKGRDHVAK</sequence>
<organism evidence="1 2">
    <name type="scientific">Hyaloscypha variabilis (strain UAMH 11265 / GT02V1 / F)</name>
    <name type="common">Meliniomyces variabilis</name>
    <dbReference type="NCBI Taxonomy" id="1149755"/>
    <lineage>
        <taxon>Eukaryota</taxon>
        <taxon>Fungi</taxon>
        <taxon>Dikarya</taxon>
        <taxon>Ascomycota</taxon>
        <taxon>Pezizomycotina</taxon>
        <taxon>Leotiomycetes</taxon>
        <taxon>Helotiales</taxon>
        <taxon>Hyaloscyphaceae</taxon>
        <taxon>Hyaloscypha</taxon>
        <taxon>Hyaloscypha variabilis</taxon>
    </lineage>
</organism>
<keyword evidence="2" id="KW-1185">Reference proteome</keyword>
<dbReference type="AlphaFoldDB" id="A0A2J6S405"/>
<reference evidence="1 2" key="1">
    <citation type="submission" date="2016-04" db="EMBL/GenBank/DDBJ databases">
        <title>A degradative enzymes factory behind the ericoid mycorrhizal symbiosis.</title>
        <authorList>
            <consortium name="DOE Joint Genome Institute"/>
            <person name="Martino E."/>
            <person name="Morin E."/>
            <person name="Grelet G."/>
            <person name="Kuo A."/>
            <person name="Kohler A."/>
            <person name="Daghino S."/>
            <person name="Barry K."/>
            <person name="Choi C."/>
            <person name="Cichocki N."/>
            <person name="Clum A."/>
            <person name="Copeland A."/>
            <person name="Hainaut M."/>
            <person name="Haridas S."/>
            <person name="Labutti K."/>
            <person name="Lindquist E."/>
            <person name="Lipzen A."/>
            <person name="Khouja H.-R."/>
            <person name="Murat C."/>
            <person name="Ohm R."/>
            <person name="Olson A."/>
            <person name="Spatafora J."/>
            <person name="Veneault-Fourrey C."/>
            <person name="Henrissat B."/>
            <person name="Grigoriev I."/>
            <person name="Martin F."/>
            <person name="Perotto S."/>
        </authorList>
    </citation>
    <scope>NUCLEOTIDE SEQUENCE [LARGE SCALE GENOMIC DNA]</scope>
    <source>
        <strain evidence="1 2">F</strain>
    </source>
</reference>
<evidence type="ECO:0000313" key="2">
    <source>
        <dbReference type="Proteomes" id="UP000235786"/>
    </source>
</evidence>